<keyword evidence="2" id="KW-1185">Reference proteome</keyword>
<comment type="caution">
    <text evidence="1">The sequence shown here is derived from an EMBL/GenBank/DDBJ whole genome shotgun (WGS) entry which is preliminary data.</text>
</comment>
<gene>
    <name evidence="1" type="primary">GAD1_1</name>
    <name evidence="1" type="ORF">EV182_005642</name>
</gene>
<accession>A0ACC1HNA5</accession>
<name>A0ACC1HNA5_9FUNG</name>
<reference evidence="1" key="1">
    <citation type="submission" date="2022-06" db="EMBL/GenBank/DDBJ databases">
        <title>Phylogenomic reconstructions and comparative analyses of Kickxellomycotina fungi.</title>
        <authorList>
            <person name="Reynolds N.K."/>
            <person name="Stajich J.E."/>
            <person name="Barry K."/>
            <person name="Grigoriev I.V."/>
            <person name="Crous P."/>
            <person name="Smith M.E."/>
        </authorList>
    </citation>
    <scope>NUCLEOTIDE SEQUENCE</scope>
    <source>
        <strain evidence="1">RSA 2271</strain>
    </source>
</reference>
<protein>
    <submittedName>
        <fullName evidence="1">Glutamate decarboxylase gad1</fullName>
        <ecNumber evidence="1">4.1.1.15</ecNumber>
    </submittedName>
</protein>
<organism evidence="1 2">
    <name type="scientific">Spiromyces aspiralis</name>
    <dbReference type="NCBI Taxonomy" id="68401"/>
    <lineage>
        <taxon>Eukaryota</taxon>
        <taxon>Fungi</taxon>
        <taxon>Fungi incertae sedis</taxon>
        <taxon>Zoopagomycota</taxon>
        <taxon>Kickxellomycotina</taxon>
        <taxon>Kickxellomycetes</taxon>
        <taxon>Kickxellales</taxon>
        <taxon>Kickxellaceae</taxon>
        <taxon>Spiromyces</taxon>
    </lineage>
</organism>
<proteinExistence type="predicted"/>
<dbReference type="Proteomes" id="UP001145114">
    <property type="component" value="Unassembled WGS sequence"/>
</dbReference>
<dbReference type="EMBL" id="JAMZIH010002072">
    <property type="protein sequence ID" value="KAJ1677687.1"/>
    <property type="molecule type" value="Genomic_DNA"/>
</dbReference>
<feature type="non-terminal residue" evidence="1">
    <location>
        <position position="1"/>
    </location>
</feature>
<sequence length="422" mass="48049">VALEKFARYFDVEARTVPVSEESRYVLDPRKALEYIDENTIGMFIILGSTYTGHFESVEEMSRLLDDLQARTGIDVPIHVDGASGAFVAPFAFPEHRWAFDVSRVVSINASGHKYGLAYPGIGWVLWKSREYLPKDLIFELHYLGGTEETYTLNFSRPACFVIAQYYTFIRYGYKGYAQVMNTCLHNARLLSVALEATDIFCVLSDIHRPHGIKGHSTANIKAARELFIAESNKDYELHDPNQNLPYNVGVPVVSFRVSDEYLRDHPELDQDALSTMFRVRGWIVPNYELPRDCNNTYIFRIVVKETTTEDMVDNFLQDILWAVSTLEKISMKEHNVLSHIPQPSYHTIPKLARHLTNLGAREKKEEEAEEEGAKPAQRTKPAASGTLYDRIVGTYLRHKGSLDEVKRKSKGSGKDLFSHTC</sequence>
<keyword evidence="1" id="KW-0456">Lyase</keyword>
<evidence type="ECO:0000313" key="2">
    <source>
        <dbReference type="Proteomes" id="UP001145114"/>
    </source>
</evidence>
<evidence type="ECO:0000313" key="1">
    <source>
        <dbReference type="EMBL" id="KAJ1677687.1"/>
    </source>
</evidence>
<dbReference type="EC" id="4.1.1.15" evidence="1"/>